<dbReference type="InterPro" id="IPR017938">
    <property type="entry name" value="Riboflavin_synthase-like_b-brl"/>
</dbReference>
<comment type="caution">
    <text evidence="5">The sequence shown here is derived from an EMBL/GenBank/DDBJ whole genome shotgun (WGS) entry which is preliminary data.</text>
</comment>
<feature type="domain" description="2Fe-2S ferredoxin-type" evidence="3">
    <location>
        <begin position="11"/>
        <end position="101"/>
    </location>
</feature>
<dbReference type="InterPro" id="IPR006058">
    <property type="entry name" value="2Fe2S_fd_BS"/>
</dbReference>
<accession>A0ABS8GCA8</accession>
<feature type="domain" description="FAD-binding FR-type" evidence="4">
    <location>
        <begin position="104"/>
        <end position="204"/>
    </location>
</feature>
<dbReference type="RefSeq" id="WP_229162875.1">
    <property type="nucleotide sequence ID" value="NZ_JAJEWP010000008.1"/>
</dbReference>
<dbReference type="InterPro" id="IPR008333">
    <property type="entry name" value="Cbr1-like_FAD-bd_dom"/>
</dbReference>
<reference evidence="5 6" key="1">
    <citation type="submission" date="2021-10" db="EMBL/GenBank/DDBJ databases">
        <title>Draft genome of Aestuariibacter halophilus JC2043.</title>
        <authorList>
            <person name="Emsley S.A."/>
            <person name="Pfannmuller K.M."/>
            <person name="Ushijima B."/>
            <person name="Saw J.H."/>
            <person name="Videau P."/>
        </authorList>
    </citation>
    <scope>NUCLEOTIDE SEQUENCE [LARGE SCALE GENOMIC DNA]</scope>
    <source>
        <strain evidence="5 6">JC2043</strain>
    </source>
</reference>
<comment type="cofactor">
    <cofactor evidence="2">
        <name>[2Fe-2S] cluster</name>
        <dbReference type="ChEBI" id="CHEBI:190135"/>
    </cofactor>
</comment>
<dbReference type="PROSITE" id="PS51384">
    <property type="entry name" value="FAD_FR"/>
    <property type="match status" value="1"/>
</dbReference>
<dbReference type="Gene3D" id="3.10.20.30">
    <property type="match status" value="1"/>
</dbReference>
<evidence type="ECO:0000256" key="1">
    <source>
        <dbReference type="ARBA" id="ARBA00023075"/>
    </source>
</evidence>
<dbReference type="SUPFAM" id="SSF54292">
    <property type="entry name" value="2Fe-2S ferredoxin-like"/>
    <property type="match status" value="1"/>
</dbReference>
<dbReference type="InterPro" id="IPR050415">
    <property type="entry name" value="MRET"/>
</dbReference>
<dbReference type="SUPFAM" id="SSF63380">
    <property type="entry name" value="Riboflavin synthase domain-like"/>
    <property type="match status" value="1"/>
</dbReference>
<dbReference type="SUPFAM" id="SSF52343">
    <property type="entry name" value="Ferredoxin reductase-like, C-terminal NADP-linked domain"/>
    <property type="match status" value="1"/>
</dbReference>
<keyword evidence="6" id="KW-1185">Reference proteome</keyword>
<dbReference type="PANTHER" id="PTHR47354:SF5">
    <property type="entry name" value="PROTEIN RFBI"/>
    <property type="match status" value="1"/>
</dbReference>
<gene>
    <name evidence="5" type="ORF">LJ739_18215</name>
</gene>
<dbReference type="PANTHER" id="PTHR47354">
    <property type="entry name" value="NADH OXIDOREDUCTASE HCR"/>
    <property type="match status" value="1"/>
</dbReference>
<evidence type="ECO:0000259" key="4">
    <source>
        <dbReference type="PROSITE" id="PS51384"/>
    </source>
</evidence>
<dbReference type="InterPro" id="IPR017927">
    <property type="entry name" value="FAD-bd_FR_type"/>
</dbReference>
<sequence length="347" mass="37274">MFSLFTRKAKPPLTATINGAEVILSNKETLLDAALRAHIDVPFSCRVGGCGTCKCKLLRGSVKALTEFGYILSEAELDQGYILACQSVPRTNIDVEVGTNTYPVKRVTGTIIDQQRLTPAITAIRVQLDDALVFKPGQYADLSLPEQGYMQRSYSFASAPNPDATLDFFVRKVPGGKFSSFVGDNTVLGMTVTVDGPKGDFWLRDADAPLVMIAAGSGLAPILAMLEDAIGCKRPARLLFGARTEQDLYALERIHRIAREWNAPFDFLPTLSNEAPDSGWKGLRGRVTALIDGLPLIGAHAYVCGPPAMVDATQAQLIQSGVEKASVFSDRFLTAADVAGQSVSSGE</sequence>
<dbReference type="InterPro" id="IPR012675">
    <property type="entry name" value="Beta-grasp_dom_sf"/>
</dbReference>
<dbReference type="Pfam" id="PF00970">
    <property type="entry name" value="FAD_binding_6"/>
    <property type="match status" value="1"/>
</dbReference>
<dbReference type="Gene3D" id="2.40.30.10">
    <property type="entry name" value="Translation factors"/>
    <property type="match status" value="1"/>
</dbReference>
<evidence type="ECO:0000256" key="2">
    <source>
        <dbReference type="ARBA" id="ARBA00034078"/>
    </source>
</evidence>
<dbReference type="PROSITE" id="PS00197">
    <property type="entry name" value="2FE2S_FER_1"/>
    <property type="match status" value="1"/>
</dbReference>
<proteinExistence type="predicted"/>
<dbReference type="EMBL" id="JAJEWP010000008">
    <property type="protein sequence ID" value="MCC2618197.1"/>
    <property type="molecule type" value="Genomic_DNA"/>
</dbReference>
<dbReference type="PRINTS" id="PR00410">
    <property type="entry name" value="PHEHYDRXLASE"/>
</dbReference>
<dbReference type="Pfam" id="PF00111">
    <property type="entry name" value="Fer2"/>
    <property type="match status" value="1"/>
</dbReference>
<evidence type="ECO:0000313" key="6">
    <source>
        <dbReference type="Proteomes" id="UP001520878"/>
    </source>
</evidence>
<protein>
    <submittedName>
        <fullName evidence="5">2Fe-2S iron-sulfur cluster binding domain-containing protein</fullName>
    </submittedName>
</protein>
<dbReference type="PROSITE" id="PS51085">
    <property type="entry name" value="2FE2S_FER_2"/>
    <property type="match status" value="1"/>
</dbReference>
<dbReference type="InterPro" id="IPR001041">
    <property type="entry name" value="2Fe-2S_ferredoxin-type"/>
</dbReference>
<evidence type="ECO:0000259" key="3">
    <source>
        <dbReference type="PROSITE" id="PS51085"/>
    </source>
</evidence>
<dbReference type="InterPro" id="IPR001433">
    <property type="entry name" value="OxRdtase_FAD/NAD-bd"/>
</dbReference>
<dbReference type="Gene3D" id="3.40.50.80">
    <property type="entry name" value="Nucleotide-binding domain of ferredoxin-NADP reductase (FNR) module"/>
    <property type="match status" value="1"/>
</dbReference>
<name>A0ABS8GCA8_9ALTE</name>
<dbReference type="Pfam" id="PF00175">
    <property type="entry name" value="NAD_binding_1"/>
    <property type="match status" value="1"/>
</dbReference>
<organism evidence="5 6">
    <name type="scientific">Fluctibacter halophilus</name>
    <dbReference type="NCBI Taxonomy" id="226011"/>
    <lineage>
        <taxon>Bacteria</taxon>
        <taxon>Pseudomonadati</taxon>
        <taxon>Pseudomonadota</taxon>
        <taxon>Gammaproteobacteria</taxon>
        <taxon>Alteromonadales</taxon>
        <taxon>Alteromonadaceae</taxon>
        <taxon>Fluctibacter</taxon>
    </lineage>
</organism>
<evidence type="ECO:0000313" key="5">
    <source>
        <dbReference type="EMBL" id="MCC2618197.1"/>
    </source>
</evidence>
<dbReference type="Proteomes" id="UP001520878">
    <property type="component" value="Unassembled WGS sequence"/>
</dbReference>
<dbReference type="InterPro" id="IPR039261">
    <property type="entry name" value="FNR_nucleotide-bd"/>
</dbReference>
<keyword evidence="1" id="KW-0830">Ubiquinone</keyword>
<dbReference type="CDD" id="cd00207">
    <property type="entry name" value="fer2"/>
    <property type="match status" value="1"/>
</dbReference>
<dbReference type="InterPro" id="IPR036010">
    <property type="entry name" value="2Fe-2S_ferredoxin-like_sf"/>
</dbReference>